<evidence type="ECO:0000256" key="1">
    <source>
        <dbReference type="ARBA" id="ARBA00004613"/>
    </source>
</evidence>
<comment type="subcellular location">
    <subcellularLocation>
        <location evidence="1">Secreted</location>
    </subcellularLocation>
</comment>
<sequence>RTQAKMTKIFLVMLAVFLCAGVAHCARKKKFCHHKESNRRIPYGKLVYLEKPCEAVYCKNGQLRITKCGENRTGIGCWNRYSGEFPQCCRWFWLC</sequence>
<feature type="chain" id="PRO_5001520864" evidence="3">
    <location>
        <begin position="26"/>
        <end position="95"/>
    </location>
</feature>
<organism evidence="5">
    <name type="scientific">Amblyomma cajennense</name>
    <name type="common">Cayenne tick</name>
    <name type="synonym">Acarus cajennensis</name>
    <dbReference type="NCBI Taxonomy" id="34607"/>
    <lineage>
        <taxon>Eukaryota</taxon>
        <taxon>Metazoa</taxon>
        <taxon>Ecdysozoa</taxon>
        <taxon>Arthropoda</taxon>
        <taxon>Chelicerata</taxon>
        <taxon>Arachnida</taxon>
        <taxon>Acari</taxon>
        <taxon>Parasitiformes</taxon>
        <taxon>Ixodida</taxon>
        <taxon>Ixodoidea</taxon>
        <taxon>Ixodidae</taxon>
        <taxon>Amblyomminae</taxon>
        <taxon>Amblyomma</taxon>
    </lineage>
</organism>
<evidence type="ECO:0000256" key="2">
    <source>
        <dbReference type="ARBA" id="ARBA00022525"/>
    </source>
</evidence>
<proteinExistence type="evidence at transcript level"/>
<dbReference type="InterPro" id="IPR029277">
    <property type="entry name" value="SVWC_dom"/>
</dbReference>
<evidence type="ECO:0000259" key="4">
    <source>
        <dbReference type="Pfam" id="PF15430"/>
    </source>
</evidence>
<dbReference type="GO" id="GO:0005576">
    <property type="term" value="C:extracellular region"/>
    <property type="evidence" value="ECO:0007669"/>
    <property type="project" value="UniProtKB-SubCell"/>
</dbReference>
<reference evidence="5" key="1">
    <citation type="submission" date="2014-03" db="EMBL/GenBank/DDBJ databases">
        <title>The sialotranscriptome of Amblyomma triste, Amblyomma parvum and Amblyomma cajennense ticks, uncovered by 454-based RNA-seq.</title>
        <authorList>
            <person name="Garcia G.R."/>
            <person name="Gardinassi L.G."/>
            <person name="Ribeiro J.M."/>
            <person name="Anatriello E."/>
            <person name="Ferreira B.R."/>
            <person name="Moreira H.N."/>
            <person name="Mafra C."/>
            <person name="Olegario M.M."/>
            <person name="Szabo P.J."/>
            <person name="Miranda-Santos I.K."/>
            <person name="Maruyama S.R."/>
        </authorList>
    </citation>
    <scope>NUCLEOTIDE SEQUENCE</scope>
    <source>
        <strain evidence="5">Uberlandia</strain>
        <tissue evidence="5">Salivary glands</tissue>
    </source>
</reference>
<feature type="non-terminal residue" evidence="5">
    <location>
        <position position="1"/>
    </location>
</feature>
<feature type="domain" description="Single" evidence="4">
    <location>
        <begin position="32"/>
        <end position="92"/>
    </location>
</feature>
<feature type="signal peptide" evidence="3">
    <location>
        <begin position="1"/>
        <end position="25"/>
    </location>
</feature>
<accession>A0A023FF86</accession>
<evidence type="ECO:0000313" key="5">
    <source>
        <dbReference type="EMBL" id="JAC19594.1"/>
    </source>
</evidence>
<name>A0A023FF86_AMBCJ</name>
<evidence type="ECO:0000256" key="3">
    <source>
        <dbReference type="SAM" id="SignalP"/>
    </source>
</evidence>
<dbReference type="Pfam" id="PF15430">
    <property type="entry name" value="SVWC"/>
    <property type="match status" value="1"/>
</dbReference>
<protein>
    <submittedName>
        <fullName evidence="5">Putative secreted protein</fullName>
    </submittedName>
</protein>
<keyword evidence="2" id="KW-0964">Secreted</keyword>
<keyword evidence="3" id="KW-0732">Signal</keyword>
<dbReference type="EMBL" id="GBBK01004888">
    <property type="protein sequence ID" value="JAC19594.1"/>
    <property type="molecule type" value="mRNA"/>
</dbReference>
<dbReference type="AlphaFoldDB" id="A0A023FF86"/>